<dbReference type="SUPFAM" id="SSF88659">
    <property type="entry name" value="Sigma3 and sigma4 domains of RNA polymerase sigma factors"/>
    <property type="match status" value="1"/>
</dbReference>
<feature type="domain" description="RNA polymerase sigma-70 region 2" evidence="6">
    <location>
        <begin position="33"/>
        <end position="100"/>
    </location>
</feature>
<dbReference type="PANTHER" id="PTHR43133:SF8">
    <property type="entry name" value="RNA POLYMERASE SIGMA FACTOR HI_1459-RELATED"/>
    <property type="match status" value="1"/>
</dbReference>
<dbReference type="InterPro" id="IPR007630">
    <property type="entry name" value="RNA_pol_sigma70_r4"/>
</dbReference>
<dbReference type="GO" id="GO:0003677">
    <property type="term" value="F:DNA binding"/>
    <property type="evidence" value="ECO:0007669"/>
    <property type="project" value="UniProtKB-KW"/>
</dbReference>
<dbReference type="RefSeq" id="WP_149113069.1">
    <property type="nucleotide sequence ID" value="NZ_CP042425.1"/>
</dbReference>
<proteinExistence type="inferred from homology"/>
<evidence type="ECO:0000259" key="7">
    <source>
        <dbReference type="Pfam" id="PF04545"/>
    </source>
</evidence>
<evidence type="ECO:0000256" key="2">
    <source>
        <dbReference type="ARBA" id="ARBA00023015"/>
    </source>
</evidence>
<evidence type="ECO:0000313" key="9">
    <source>
        <dbReference type="Proteomes" id="UP000324974"/>
    </source>
</evidence>
<reference evidence="9" key="1">
    <citation type="submission" date="2019-08" db="EMBL/GenBank/DDBJ databases">
        <title>Limnoglobus roseus gen. nov., sp. nov., a novel freshwater planctomycete with a giant genome from the family Gemmataceae.</title>
        <authorList>
            <person name="Kulichevskaya I.S."/>
            <person name="Naumoff D.G."/>
            <person name="Miroshnikov K."/>
            <person name="Ivanova A."/>
            <person name="Philippov D.A."/>
            <person name="Hakobyan A."/>
            <person name="Rijpstra I.C."/>
            <person name="Sinninghe Damste J.S."/>
            <person name="Liesack W."/>
            <person name="Dedysh S.N."/>
        </authorList>
    </citation>
    <scope>NUCLEOTIDE SEQUENCE [LARGE SCALE GENOMIC DNA]</scope>
    <source>
        <strain evidence="9">PX52</strain>
    </source>
</reference>
<keyword evidence="4" id="KW-0238">DNA-binding</keyword>
<name>A0A5C1AK44_9BACT</name>
<evidence type="ECO:0000256" key="3">
    <source>
        <dbReference type="ARBA" id="ARBA00023082"/>
    </source>
</evidence>
<dbReference type="AlphaFoldDB" id="A0A5C1AK44"/>
<keyword evidence="3" id="KW-0731">Sigma factor</keyword>
<dbReference type="Pfam" id="PF04545">
    <property type="entry name" value="Sigma70_r4"/>
    <property type="match status" value="1"/>
</dbReference>
<evidence type="ECO:0000256" key="1">
    <source>
        <dbReference type="ARBA" id="ARBA00010641"/>
    </source>
</evidence>
<dbReference type="InterPro" id="IPR013325">
    <property type="entry name" value="RNA_pol_sigma_r2"/>
</dbReference>
<dbReference type="OrthoDB" id="281047at2"/>
<keyword evidence="5" id="KW-0804">Transcription</keyword>
<keyword evidence="2" id="KW-0805">Transcription regulation</keyword>
<comment type="similarity">
    <text evidence="1">Belongs to the sigma-70 factor family. ECF subfamily.</text>
</comment>
<dbReference type="PANTHER" id="PTHR43133">
    <property type="entry name" value="RNA POLYMERASE ECF-TYPE SIGMA FACTO"/>
    <property type="match status" value="1"/>
</dbReference>
<dbReference type="Pfam" id="PF04542">
    <property type="entry name" value="Sigma70_r2"/>
    <property type="match status" value="1"/>
</dbReference>
<dbReference type="KEGG" id="lrs:PX52LOC_05605"/>
<gene>
    <name evidence="8" type="ORF">PX52LOC_05605</name>
</gene>
<dbReference type="InterPro" id="IPR014284">
    <property type="entry name" value="RNA_pol_sigma-70_dom"/>
</dbReference>
<dbReference type="EMBL" id="CP042425">
    <property type="protein sequence ID" value="QEL18573.1"/>
    <property type="molecule type" value="Genomic_DNA"/>
</dbReference>
<protein>
    <submittedName>
        <fullName evidence="8">Sigma-70 family RNA polymerase sigma factor</fullName>
    </submittedName>
</protein>
<dbReference type="InterPro" id="IPR013324">
    <property type="entry name" value="RNA_pol_sigma_r3/r4-like"/>
</dbReference>
<accession>A0A5C1AK44</accession>
<dbReference type="InterPro" id="IPR007627">
    <property type="entry name" value="RNA_pol_sigma70_r2"/>
</dbReference>
<organism evidence="8 9">
    <name type="scientific">Limnoglobus roseus</name>
    <dbReference type="NCBI Taxonomy" id="2598579"/>
    <lineage>
        <taxon>Bacteria</taxon>
        <taxon>Pseudomonadati</taxon>
        <taxon>Planctomycetota</taxon>
        <taxon>Planctomycetia</taxon>
        <taxon>Gemmatales</taxon>
        <taxon>Gemmataceae</taxon>
        <taxon>Limnoglobus</taxon>
    </lineage>
</organism>
<dbReference type="Gene3D" id="1.10.10.2690">
    <property type="match status" value="1"/>
</dbReference>
<evidence type="ECO:0000313" key="8">
    <source>
        <dbReference type="EMBL" id="QEL18573.1"/>
    </source>
</evidence>
<keyword evidence="9" id="KW-1185">Reference proteome</keyword>
<evidence type="ECO:0000259" key="6">
    <source>
        <dbReference type="Pfam" id="PF04542"/>
    </source>
</evidence>
<evidence type="ECO:0000256" key="5">
    <source>
        <dbReference type="ARBA" id="ARBA00023163"/>
    </source>
</evidence>
<feature type="domain" description="RNA polymerase sigma-70 region 4" evidence="7">
    <location>
        <begin position="159"/>
        <end position="191"/>
    </location>
</feature>
<dbReference type="NCBIfam" id="TIGR02937">
    <property type="entry name" value="sigma70-ECF"/>
    <property type="match status" value="1"/>
</dbReference>
<evidence type="ECO:0000256" key="4">
    <source>
        <dbReference type="ARBA" id="ARBA00023125"/>
    </source>
</evidence>
<sequence length="198" mass="21797">MTAPAGHPGDTSMTLLVRLRRDDQAAWARLVYLYGPLVRYWAARRGVTGADADDVTQDVFRAVAGGLAGFRRDRPGDSFRGWLHGVTRNVLLRHATAAGRRPQAVGGSEAFLELHAVAETPAEDAGTTTEVDALYRRGLELVRGEFEPRTWRAFWEYVVDGRTPADVAADLGVSAATVRQAKSRVLRRLREELGDLIE</sequence>
<dbReference type="GO" id="GO:0006352">
    <property type="term" value="P:DNA-templated transcription initiation"/>
    <property type="evidence" value="ECO:0007669"/>
    <property type="project" value="InterPro"/>
</dbReference>
<dbReference type="GO" id="GO:0016987">
    <property type="term" value="F:sigma factor activity"/>
    <property type="evidence" value="ECO:0007669"/>
    <property type="project" value="UniProtKB-KW"/>
</dbReference>
<dbReference type="InterPro" id="IPR039425">
    <property type="entry name" value="RNA_pol_sigma-70-like"/>
</dbReference>
<dbReference type="InterPro" id="IPR053721">
    <property type="entry name" value="Fimbrial_Adhesin_Reg"/>
</dbReference>
<dbReference type="Gene3D" id="1.10.1740.10">
    <property type="match status" value="1"/>
</dbReference>
<dbReference type="SUPFAM" id="SSF88946">
    <property type="entry name" value="Sigma2 domain of RNA polymerase sigma factors"/>
    <property type="match status" value="1"/>
</dbReference>
<dbReference type="Proteomes" id="UP000324974">
    <property type="component" value="Chromosome"/>
</dbReference>